<evidence type="ECO:0000256" key="1">
    <source>
        <dbReference type="SAM" id="MobiDB-lite"/>
    </source>
</evidence>
<dbReference type="Proteomes" id="UP000824120">
    <property type="component" value="Chromosome 9"/>
</dbReference>
<protein>
    <submittedName>
        <fullName evidence="2">Uncharacterized protein</fullName>
    </submittedName>
</protein>
<accession>A0A9J5X9B4</accession>
<sequence>MEGESSSVKSKIRENSCLLGGADAWPRRMIRRTKFPTSGDSQPSLLHRKRIDQSGQMFIQKRKIKWTKPEYYRSPTMPNRDGNAGKMRRDGGLSQIAFGGQFGRKGIKDALKENRTIFRR</sequence>
<reference evidence="2 3" key="1">
    <citation type="submission" date="2020-09" db="EMBL/GenBank/DDBJ databases">
        <title>De no assembly of potato wild relative species, Solanum commersonii.</title>
        <authorList>
            <person name="Cho K."/>
        </authorList>
    </citation>
    <scope>NUCLEOTIDE SEQUENCE [LARGE SCALE GENOMIC DNA]</scope>
    <source>
        <strain evidence="2">LZ3.2</strain>
        <tissue evidence="2">Leaf</tissue>
    </source>
</reference>
<dbReference type="EMBL" id="JACXVP010000009">
    <property type="protein sequence ID" value="KAG5584418.1"/>
    <property type="molecule type" value="Genomic_DNA"/>
</dbReference>
<organism evidence="2 3">
    <name type="scientific">Solanum commersonii</name>
    <name type="common">Commerson's wild potato</name>
    <name type="synonym">Commerson's nightshade</name>
    <dbReference type="NCBI Taxonomy" id="4109"/>
    <lineage>
        <taxon>Eukaryota</taxon>
        <taxon>Viridiplantae</taxon>
        <taxon>Streptophyta</taxon>
        <taxon>Embryophyta</taxon>
        <taxon>Tracheophyta</taxon>
        <taxon>Spermatophyta</taxon>
        <taxon>Magnoliopsida</taxon>
        <taxon>eudicotyledons</taxon>
        <taxon>Gunneridae</taxon>
        <taxon>Pentapetalae</taxon>
        <taxon>asterids</taxon>
        <taxon>lamiids</taxon>
        <taxon>Solanales</taxon>
        <taxon>Solanaceae</taxon>
        <taxon>Solanoideae</taxon>
        <taxon>Solaneae</taxon>
        <taxon>Solanum</taxon>
    </lineage>
</organism>
<evidence type="ECO:0000313" key="3">
    <source>
        <dbReference type="Proteomes" id="UP000824120"/>
    </source>
</evidence>
<keyword evidence="3" id="KW-1185">Reference proteome</keyword>
<gene>
    <name evidence="2" type="ORF">H5410_044852</name>
</gene>
<name>A0A9J5X9B4_SOLCO</name>
<proteinExistence type="predicted"/>
<feature type="region of interest" description="Disordered" evidence="1">
    <location>
        <begin position="70"/>
        <end position="91"/>
    </location>
</feature>
<evidence type="ECO:0000313" key="2">
    <source>
        <dbReference type="EMBL" id="KAG5584418.1"/>
    </source>
</evidence>
<dbReference type="AlphaFoldDB" id="A0A9J5X9B4"/>
<comment type="caution">
    <text evidence="2">The sequence shown here is derived from an EMBL/GenBank/DDBJ whole genome shotgun (WGS) entry which is preliminary data.</text>
</comment>